<proteinExistence type="predicted"/>
<organism evidence="1 2">
    <name type="scientific">Entomophthora muscae</name>
    <dbReference type="NCBI Taxonomy" id="34485"/>
    <lineage>
        <taxon>Eukaryota</taxon>
        <taxon>Fungi</taxon>
        <taxon>Fungi incertae sedis</taxon>
        <taxon>Zoopagomycota</taxon>
        <taxon>Entomophthoromycotina</taxon>
        <taxon>Entomophthoromycetes</taxon>
        <taxon>Entomophthorales</taxon>
        <taxon>Entomophthoraceae</taxon>
        <taxon>Entomophthora</taxon>
    </lineage>
</organism>
<evidence type="ECO:0000313" key="1">
    <source>
        <dbReference type="EMBL" id="KAJ9076878.1"/>
    </source>
</evidence>
<accession>A0ACC2TQQ8</accession>
<keyword evidence="2" id="KW-1185">Reference proteome</keyword>
<protein>
    <submittedName>
        <fullName evidence="1">Uncharacterized protein</fullName>
    </submittedName>
</protein>
<name>A0ACC2TQQ8_9FUNG</name>
<evidence type="ECO:0000313" key="2">
    <source>
        <dbReference type="Proteomes" id="UP001165960"/>
    </source>
</evidence>
<dbReference type="Proteomes" id="UP001165960">
    <property type="component" value="Unassembled WGS sequence"/>
</dbReference>
<sequence length="178" mass="19554">MLGTGAPYTYGSLNGHQTSIILDSCTYSNTILGSFLASLGRISVVPSDTTYVMADDSEKSFFGKAINLRLQIDNIVTFITAAVFPYEQYMLLLGSETLTVLGLMRVKLKDLTSCFSAKIVTDADDLPEAIGVEHEINTGDTKPIMSYPYWLPHSKELFVQTEISQLLKKGMIKPSKSP</sequence>
<comment type="caution">
    <text evidence="1">The sequence shown here is derived from an EMBL/GenBank/DDBJ whole genome shotgun (WGS) entry which is preliminary data.</text>
</comment>
<dbReference type="EMBL" id="QTSX02002239">
    <property type="protein sequence ID" value="KAJ9076878.1"/>
    <property type="molecule type" value="Genomic_DNA"/>
</dbReference>
<reference evidence="1" key="1">
    <citation type="submission" date="2022-04" db="EMBL/GenBank/DDBJ databases">
        <title>Genome of the entomopathogenic fungus Entomophthora muscae.</title>
        <authorList>
            <person name="Elya C."/>
            <person name="Lovett B.R."/>
            <person name="Lee E."/>
            <person name="Macias A.M."/>
            <person name="Hajek A.E."/>
            <person name="De Bivort B.L."/>
            <person name="Kasson M.T."/>
            <person name="De Fine Licht H.H."/>
            <person name="Stajich J.E."/>
        </authorList>
    </citation>
    <scope>NUCLEOTIDE SEQUENCE</scope>
    <source>
        <strain evidence="1">Berkeley</strain>
    </source>
</reference>
<gene>
    <name evidence="1" type="ORF">DSO57_1022082</name>
</gene>